<name>A0ABU6ZWS0_9FABA</name>
<dbReference type="Proteomes" id="UP001341840">
    <property type="component" value="Unassembled WGS sequence"/>
</dbReference>
<gene>
    <name evidence="2" type="ORF">PIB30_101639</name>
</gene>
<feature type="region of interest" description="Disordered" evidence="1">
    <location>
        <begin position="73"/>
        <end position="105"/>
    </location>
</feature>
<organism evidence="2 3">
    <name type="scientific">Stylosanthes scabra</name>
    <dbReference type="NCBI Taxonomy" id="79078"/>
    <lineage>
        <taxon>Eukaryota</taxon>
        <taxon>Viridiplantae</taxon>
        <taxon>Streptophyta</taxon>
        <taxon>Embryophyta</taxon>
        <taxon>Tracheophyta</taxon>
        <taxon>Spermatophyta</taxon>
        <taxon>Magnoliopsida</taxon>
        <taxon>eudicotyledons</taxon>
        <taxon>Gunneridae</taxon>
        <taxon>Pentapetalae</taxon>
        <taxon>rosids</taxon>
        <taxon>fabids</taxon>
        <taxon>Fabales</taxon>
        <taxon>Fabaceae</taxon>
        <taxon>Papilionoideae</taxon>
        <taxon>50 kb inversion clade</taxon>
        <taxon>dalbergioids sensu lato</taxon>
        <taxon>Dalbergieae</taxon>
        <taxon>Pterocarpus clade</taxon>
        <taxon>Stylosanthes</taxon>
    </lineage>
</organism>
<feature type="compositionally biased region" description="Basic and acidic residues" evidence="1">
    <location>
        <begin position="118"/>
        <end position="127"/>
    </location>
</feature>
<feature type="non-terminal residue" evidence="2">
    <location>
        <position position="226"/>
    </location>
</feature>
<reference evidence="2 3" key="1">
    <citation type="journal article" date="2023" name="Plants (Basel)">
        <title>Bridging the Gap: Combining Genomics and Transcriptomics Approaches to Understand Stylosanthes scabra, an Orphan Legume from the Brazilian Caatinga.</title>
        <authorList>
            <person name="Ferreira-Neto J.R.C."/>
            <person name="da Silva M.D."/>
            <person name="Binneck E."/>
            <person name="de Melo N.F."/>
            <person name="da Silva R.H."/>
            <person name="de Melo A.L.T.M."/>
            <person name="Pandolfi V."/>
            <person name="Bustamante F.O."/>
            <person name="Brasileiro-Vidal A.C."/>
            <person name="Benko-Iseppon A.M."/>
        </authorList>
    </citation>
    <scope>NUCLEOTIDE SEQUENCE [LARGE SCALE GENOMIC DNA]</scope>
    <source>
        <tissue evidence="2">Leaves</tissue>
    </source>
</reference>
<evidence type="ECO:0000256" key="1">
    <source>
        <dbReference type="SAM" id="MobiDB-lite"/>
    </source>
</evidence>
<sequence length="226" mass="24925">MVMSGTEWKTWKGKLPAEFSPNNSAGNCILRNASFQCWEWLVPADFSPCNSAGILDGYIRNNRAHTHPSFTCNQIEGTLTERPSEPQNPRRRHSPSSPRVNLRSPAVVFSVTGSRGEGSIENHEDPHLGNGPVDPTLAVRVFWRRRGDVAAATPTVEPPSVDRTSKARTTAVPPRSPILGVLPCSPVFRPRHSFSPSVQLQPPLASHRVRNRSTFRPCFVAPPPLQ</sequence>
<comment type="caution">
    <text evidence="2">The sequence shown here is derived from an EMBL/GenBank/DDBJ whole genome shotgun (WGS) entry which is preliminary data.</text>
</comment>
<feature type="region of interest" description="Disordered" evidence="1">
    <location>
        <begin position="113"/>
        <end position="132"/>
    </location>
</feature>
<feature type="region of interest" description="Disordered" evidence="1">
    <location>
        <begin position="153"/>
        <end position="174"/>
    </location>
</feature>
<protein>
    <submittedName>
        <fullName evidence="2">Uncharacterized protein</fullName>
    </submittedName>
</protein>
<evidence type="ECO:0000313" key="3">
    <source>
        <dbReference type="Proteomes" id="UP001341840"/>
    </source>
</evidence>
<dbReference type="EMBL" id="JASCZI010274862">
    <property type="protein sequence ID" value="MED6226241.1"/>
    <property type="molecule type" value="Genomic_DNA"/>
</dbReference>
<keyword evidence="3" id="KW-1185">Reference proteome</keyword>
<accession>A0ABU6ZWS0</accession>
<evidence type="ECO:0000313" key="2">
    <source>
        <dbReference type="EMBL" id="MED6226241.1"/>
    </source>
</evidence>
<proteinExistence type="predicted"/>